<comment type="caution">
    <text evidence="3">The sequence shown here is derived from an EMBL/GenBank/DDBJ whole genome shotgun (WGS) entry which is preliminary data.</text>
</comment>
<dbReference type="AlphaFoldDB" id="A0A853ELF8"/>
<reference evidence="3 4" key="1">
    <citation type="submission" date="2020-07" db="EMBL/GenBank/DDBJ databases">
        <title>MOT database genomes.</title>
        <authorList>
            <person name="Joseph S."/>
            <person name="Aduse-Opoku J."/>
            <person name="Hashim A."/>
            <person name="Wade W."/>
            <person name="Curtis M."/>
        </authorList>
    </citation>
    <scope>NUCLEOTIDE SEQUENCE [LARGE SCALE GENOMIC DNA]</scope>
    <source>
        <strain evidence="3 4">WMus004</strain>
    </source>
</reference>
<dbReference type="Proteomes" id="UP000572528">
    <property type="component" value="Unassembled WGS sequence"/>
</dbReference>
<accession>A0A853ELF8</accession>
<evidence type="ECO:0000313" key="4">
    <source>
        <dbReference type="Proteomes" id="UP000572528"/>
    </source>
</evidence>
<protein>
    <submittedName>
        <fullName evidence="3">DUF4352 domain-containing protein</fullName>
    </submittedName>
</protein>
<keyword evidence="1" id="KW-0732">Signal</keyword>
<dbReference type="InterPro" id="IPR029050">
    <property type="entry name" value="Immunoprotect_excell_Ig-like"/>
</dbReference>
<feature type="region of interest" description="Disordered" evidence="2">
    <location>
        <begin position="23"/>
        <end position="80"/>
    </location>
</feature>
<feature type="compositionally biased region" description="Polar residues" evidence="2">
    <location>
        <begin position="40"/>
        <end position="55"/>
    </location>
</feature>
<dbReference type="EMBL" id="JACBXV010000132">
    <property type="protein sequence ID" value="NYS69695.1"/>
    <property type="molecule type" value="Genomic_DNA"/>
</dbReference>
<gene>
    <name evidence="3" type="ORF">HZZ05_09250</name>
</gene>
<feature type="compositionally biased region" description="Basic and acidic residues" evidence="2">
    <location>
        <begin position="58"/>
        <end position="69"/>
    </location>
</feature>
<name>A0A853ELF8_9ACTO</name>
<organism evidence="3 4">
    <name type="scientific">Actinomyces bowdenii</name>
    <dbReference type="NCBI Taxonomy" id="131109"/>
    <lineage>
        <taxon>Bacteria</taxon>
        <taxon>Bacillati</taxon>
        <taxon>Actinomycetota</taxon>
        <taxon>Actinomycetes</taxon>
        <taxon>Actinomycetales</taxon>
        <taxon>Actinomycetaceae</taxon>
        <taxon>Actinomyces</taxon>
    </lineage>
</organism>
<evidence type="ECO:0000256" key="2">
    <source>
        <dbReference type="SAM" id="MobiDB-lite"/>
    </source>
</evidence>
<dbReference type="Gene3D" id="2.60.40.1240">
    <property type="match status" value="1"/>
</dbReference>
<evidence type="ECO:0000313" key="3">
    <source>
        <dbReference type="EMBL" id="NYS69695.1"/>
    </source>
</evidence>
<proteinExistence type="predicted"/>
<sequence length="202" mass="20026">MLTGLGALVALVVVVQVLGGGGSGGGSSQAGQSGSDAPAATQSQEARAVSDSGQAESPADKSDQADRAGEGPAFAGKQAKDKAVQAGESLTADGVTITATALVPGDATLGPTACSTVTISNSSGSAIDVNAFDWSLQDPNGVINDVGFLGSDTILSASSIIDGGSLTADVCFDAQLGSGEYVLLYKPVFSWSGDRQAWINQR</sequence>
<evidence type="ECO:0000256" key="1">
    <source>
        <dbReference type="ARBA" id="ARBA00022729"/>
    </source>
</evidence>